<name>A0A6G0YGM7_APHCR</name>
<evidence type="ECO:0000313" key="2">
    <source>
        <dbReference type="Proteomes" id="UP000478052"/>
    </source>
</evidence>
<dbReference type="EMBL" id="VUJU01004173">
    <property type="protein sequence ID" value="KAF0755334.1"/>
    <property type="molecule type" value="Genomic_DNA"/>
</dbReference>
<keyword evidence="2" id="KW-1185">Reference proteome</keyword>
<gene>
    <name evidence="1" type="ORF">FWK35_00009364</name>
</gene>
<protein>
    <submittedName>
        <fullName evidence="1">Uncharacterized protein</fullName>
    </submittedName>
</protein>
<dbReference type="AlphaFoldDB" id="A0A6G0YGM7"/>
<evidence type="ECO:0000313" key="1">
    <source>
        <dbReference type="EMBL" id="KAF0755334.1"/>
    </source>
</evidence>
<comment type="caution">
    <text evidence="1">The sequence shown here is derived from an EMBL/GenBank/DDBJ whole genome shotgun (WGS) entry which is preliminary data.</text>
</comment>
<organism evidence="1 2">
    <name type="scientific">Aphis craccivora</name>
    <name type="common">Cowpea aphid</name>
    <dbReference type="NCBI Taxonomy" id="307492"/>
    <lineage>
        <taxon>Eukaryota</taxon>
        <taxon>Metazoa</taxon>
        <taxon>Ecdysozoa</taxon>
        <taxon>Arthropoda</taxon>
        <taxon>Hexapoda</taxon>
        <taxon>Insecta</taxon>
        <taxon>Pterygota</taxon>
        <taxon>Neoptera</taxon>
        <taxon>Paraneoptera</taxon>
        <taxon>Hemiptera</taxon>
        <taxon>Sternorrhyncha</taxon>
        <taxon>Aphidomorpha</taxon>
        <taxon>Aphidoidea</taxon>
        <taxon>Aphididae</taxon>
        <taxon>Aphidini</taxon>
        <taxon>Aphis</taxon>
        <taxon>Aphis</taxon>
    </lineage>
</organism>
<accession>A0A6G0YGM7</accession>
<dbReference type="Proteomes" id="UP000478052">
    <property type="component" value="Unassembled WGS sequence"/>
</dbReference>
<proteinExistence type="predicted"/>
<sequence length="81" mass="9338">MSTIYLRRIPSVYNVYTIYSKTLDQLKYKMLIIEPEKALPNSLYILVDIVTEGKESVLCRSVFPKVGNITSLRAIELDRGR</sequence>
<reference evidence="1 2" key="1">
    <citation type="submission" date="2019-08" db="EMBL/GenBank/DDBJ databases">
        <title>Whole genome of Aphis craccivora.</title>
        <authorList>
            <person name="Voronova N.V."/>
            <person name="Shulinski R.S."/>
            <person name="Bandarenka Y.V."/>
            <person name="Zhorov D.G."/>
            <person name="Warner D."/>
        </authorList>
    </citation>
    <scope>NUCLEOTIDE SEQUENCE [LARGE SCALE GENOMIC DNA]</scope>
    <source>
        <strain evidence="1">180601</strain>
        <tissue evidence="1">Whole Body</tissue>
    </source>
</reference>